<evidence type="ECO:0000313" key="3">
    <source>
        <dbReference type="Proteomes" id="UP000831785"/>
    </source>
</evidence>
<protein>
    <recommendedName>
        <fullName evidence="4">PH domain-containing protein</fullName>
    </recommendedName>
</protein>
<accession>A0ABY4F5F8</accession>
<sequence>MFILVCLGIGKWLNREDPKWSVPALLVVPCLMNAFLLVHSLLKPPLTGISIDSAAGTVVVSRWLRSPQTFDLSHLTSGFGHTTVKGVKHEYWALANGPEIVVKVTPMVDGWLRKDLVQLNRFFGKRIESNKKAR</sequence>
<proteinExistence type="predicted"/>
<organism evidence="2 3">
    <name type="scientific">Hymenobacter cellulosivorans</name>
    <dbReference type="NCBI Taxonomy" id="2932249"/>
    <lineage>
        <taxon>Bacteria</taxon>
        <taxon>Pseudomonadati</taxon>
        <taxon>Bacteroidota</taxon>
        <taxon>Cytophagia</taxon>
        <taxon>Cytophagales</taxon>
        <taxon>Hymenobacteraceae</taxon>
        <taxon>Hymenobacter</taxon>
    </lineage>
</organism>
<feature type="transmembrane region" description="Helical" evidence="1">
    <location>
        <begin position="20"/>
        <end position="42"/>
    </location>
</feature>
<reference evidence="2 3" key="1">
    <citation type="submission" date="2022-04" db="EMBL/GenBank/DDBJ databases">
        <title>Hymenobacter sp. isolated from the air.</title>
        <authorList>
            <person name="Won M."/>
            <person name="Lee C.-M."/>
            <person name="Woen H.-Y."/>
            <person name="Kwon S.-W."/>
        </authorList>
    </citation>
    <scope>NUCLEOTIDE SEQUENCE [LARGE SCALE GENOMIC DNA]</scope>
    <source>
        <strain evidence="3">5116 S-27</strain>
    </source>
</reference>
<keyword evidence="1" id="KW-0472">Membrane</keyword>
<dbReference type="EMBL" id="CP095049">
    <property type="protein sequence ID" value="UOQ51545.1"/>
    <property type="molecule type" value="Genomic_DNA"/>
</dbReference>
<gene>
    <name evidence="2" type="ORF">MUN80_17485</name>
</gene>
<evidence type="ECO:0000256" key="1">
    <source>
        <dbReference type="SAM" id="Phobius"/>
    </source>
</evidence>
<keyword evidence="3" id="KW-1185">Reference proteome</keyword>
<keyword evidence="1" id="KW-0812">Transmembrane</keyword>
<evidence type="ECO:0008006" key="4">
    <source>
        <dbReference type="Google" id="ProtNLM"/>
    </source>
</evidence>
<keyword evidence="1" id="KW-1133">Transmembrane helix</keyword>
<dbReference type="Proteomes" id="UP000831785">
    <property type="component" value="Chromosome"/>
</dbReference>
<evidence type="ECO:0000313" key="2">
    <source>
        <dbReference type="EMBL" id="UOQ51545.1"/>
    </source>
</evidence>
<dbReference type="RefSeq" id="WP_244714755.1">
    <property type="nucleotide sequence ID" value="NZ_CP095049.1"/>
</dbReference>
<name>A0ABY4F5F8_9BACT</name>